<dbReference type="STRING" id="1265313.HRUBRA_00205"/>
<dbReference type="PROSITE" id="PS51257">
    <property type="entry name" value="PROKAR_LIPOPROTEIN"/>
    <property type="match status" value="1"/>
</dbReference>
<reference evidence="2 3" key="1">
    <citation type="journal article" date="2014" name="Genome Announc.">
        <title>Genome Sequence of Gammaproteobacterial Pseudohaliea rubra Type Strain DSM 19751, Isolated from Coastal Seawater of the Mediterranean Sea.</title>
        <authorList>
            <person name="Spring S."/>
            <person name="Fiebig A."/>
            <person name="Riedel T."/>
            <person name="Goker M."/>
            <person name="Klenk H.P."/>
        </authorList>
    </citation>
    <scope>NUCLEOTIDE SEQUENCE [LARGE SCALE GENOMIC DNA]</scope>
    <source>
        <strain evidence="2 3">DSM 19751</strain>
    </source>
</reference>
<keyword evidence="1" id="KW-0732">Signal</keyword>
<sequence>MVRVLFLGLLLTVAGCATNTGTGDASANERLRALYEREFAWRQGEEGYRRREDGDWERGPVWPDVSPGAQARRLAYWEQALAELATIPRDALSEDEQVNAAVFEEIISALVSNARFRSYEAPLNSDTFFWGGLHPRGSGFDDESAYRRYLARLRDLPRYFAQQQANMRAGLARGYTPPAVTLKGREQSILPYLARGRANPFWEPLEGLPGHLDDATREALRDEALIAIDEAVVPAYGALLAFLREEYLPGARRSLAARDLPDGEAFYRAQIRRFTTLDLDPKTIHETGLAEVARIRAEMLAVKDDAGFEGDLDAFIAFLRTDPQFVADSPEELLGVSAYVAKRMDGHLDEVLGFLPRRRFTIRPVPDAIAPFYTGGRGGLEACLMNTYDLPSRPLYNIPALTLHECAPGHALQAAIALEAPGSVPEFRARNYFSGYGEGWGLYTEWLGKEFGIYRTPYEDFGRLSYEMWRACRLVIDTGVHYFGWSREQALDYLARHTALSTHEVTTEVDRYISWPAQALAYKLGELLIREKRTEAEQVLGADFDQRYFHDEILRLRSVPLSVLEDALDAWIAAGGPDPYADRSGA</sequence>
<evidence type="ECO:0000313" key="3">
    <source>
        <dbReference type="Proteomes" id="UP000029640"/>
    </source>
</evidence>
<feature type="signal peptide" evidence="1">
    <location>
        <begin position="1"/>
        <end position="19"/>
    </location>
</feature>
<proteinExistence type="predicted"/>
<dbReference type="AlphaFoldDB" id="A0A095XZH7"/>
<dbReference type="HOGENOM" id="CLU_018914_1_0_6"/>
<comment type="caution">
    <text evidence="2">The sequence shown here is derived from an EMBL/GenBank/DDBJ whole genome shotgun (WGS) entry which is preliminary data.</text>
</comment>
<dbReference type="Pfam" id="PF05960">
    <property type="entry name" value="DUF885"/>
    <property type="match status" value="1"/>
</dbReference>
<keyword evidence="3" id="KW-1185">Reference proteome</keyword>
<feature type="chain" id="PRO_5001914050" description="DUF885 domain-containing protein" evidence="1">
    <location>
        <begin position="20"/>
        <end position="586"/>
    </location>
</feature>
<dbReference type="RefSeq" id="WP_035514725.1">
    <property type="nucleotide sequence ID" value="NZ_KN234750.1"/>
</dbReference>
<dbReference type="PATRIC" id="fig|1265313.6.peg.205"/>
<evidence type="ECO:0000313" key="2">
    <source>
        <dbReference type="EMBL" id="KGE05161.1"/>
    </source>
</evidence>
<organism evidence="2 3">
    <name type="scientific">Pseudohaliea rubra DSM 19751</name>
    <dbReference type="NCBI Taxonomy" id="1265313"/>
    <lineage>
        <taxon>Bacteria</taxon>
        <taxon>Pseudomonadati</taxon>
        <taxon>Pseudomonadota</taxon>
        <taxon>Gammaproteobacteria</taxon>
        <taxon>Cellvibrionales</taxon>
        <taxon>Halieaceae</taxon>
        <taxon>Pseudohaliea</taxon>
    </lineage>
</organism>
<dbReference type="OrthoDB" id="9769898at2"/>
<dbReference type="eggNOG" id="COG4805">
    <property type="taxonomic scope" value="Bacteria"/>
</dbReference>
<dbReference type="Proteomes" id="UP000029640">
    <property type="component" value="Unassembled WGS sequence"/>
</dbReference>
<dbReference type="InterPro" id="IPR010281">
    <property type="entry name" value="DUF885"/>
</dbReference>
<protein>
    <recommendedName>
        <fullName evidence="4">DUF885 domain-containing protein</fullName>
    </recommendedName>
</protein>
<dbReference type="EMBL" id="AUVB01000010">
    <property type="protein sequence ID" value="KGE05161.1"/>
    <property type="molecule type" value="Genomic_DNA"/>
</dbReference>
<accession>A0A095XZH7</accession>
<evidence type="ECO:0000256" key="1">
    <source>
        <dbReference type="SAM" id="SignalP"/>
    </source>
</evidence>
<gene>
    <name evidence="2" type="ORF">HRUBRA_00205</name>
</gene>
<dbReference type="PANTHER" id="PTHR33361">
    <property type="entry name" value="GLR0591 PROTEIN"/>
    <property type="match status" value="1"/>
</dbReference>
<evidence type="ECO:0008006" key="4">
    <source>
        <dbReference type="Google" id="ProtNLM"/>
    </source>
</evidence>
<dbReference type="PANTHER" id="PTHR33361:SF2">
    <property type="entry name" value="DUF885 DOMAIN-CONTAINING PROTEIN"/>
    <property type="match status" value="1"/>
</dbReference>
<name>A0A095XZH7_9GAMM</name>